<evidence type="ECO:0000313" key="3">
    <source>
        <dbReference type="Proteomes" id="UP001597102"/>
    </source>
</evidence>
<dbReference type="Proteomes" id="UP001597102">
    <property type="component" value="Unassembled WGS sequence"/>
</dbReference>
<comment type="caution">
    <text evidence="2">The sequence shown here is derived from an EMBL/GenBank/DDBJ whole genome shotgun (WGS) entry which is preliminary data.</text>
</comment>
<organism evidence="2 3">
    <name type="scientific">Methyloligella solikamskensis</name>
    <dbReference type="NCBI Taxonomy" id="1177756"/>
    <lineage>
        <taxon>Bacteria</taxon>
        <taxon>Pseudomonadati</taxon>
        <taxon>Pseudomonadota</taxon>
        <taxon>Alphaproteobacteria</taxon>
        <taxon>Hyphomicrobiales</taxon>
        <taxon>Hyphomicrobiaceae</taxon>
        <taxon>Methyloligella</taxon>
    </lineage>
</organism>
<keyword evidence="3" id="KW-1185">Reference proteome</keyword>
<dbReference type="EMBL" id="JBHTJO010000001">
    <property type="protein sequence ID" value="MFD0987817.1"/>
    <property type="molecule type" value="Genomic_DNA"/>
</dbReference>
<feature type="compositionally biased region" description="Low complexity" evidence="1">
    <location>
        <begin position="57"/>
        <end position="72"/>
    </location>
</feature>
<gene>
    <name evidence="2" type="ORF">ACFQ2F_11990</name>
</gene>
<accession>A0ABW3JBI4</accession>
<feature type="region of interest" description="Disordered" evidence="1">
    <location>
        <begin position="49"/>
        <end position="72"/>
    </location>
</feature>
<reference evidence="3" key="1">
    <citation type="journal article" date="2019" name="Int. J. Syst. Evol. Microbiol.">
        <title>The Global Catalogue of Microorganisms (GCM) 10K type strain sequencing project: providing services to taxonomists for standard genome sequencing and annotation.</title>
        <authorList>
            <consortium name="The Broad Institute Genomics Platform"/>
            <consortium name="The Broad Institute Genome Sequencing Center for Infectious Disease"/>
            <person name="Wu L."/>
            <person name="Ma J."/>
        </authorList>
    </citation>
    <scope>NUCLEOTIDE SEQUENCE [LARGE SCALE GENOMIC DNA]</scope>
    <source>
        <strain evidence="3">CCUG 61697</strain>
    </source>
</reference>
<dbReference type="RefSeq" id="WP_379090148.1">
    <property type="nucleotide sequence ID" value="NZ_JBHTJO010000001.1"/>
</dbReference>
<name>A0ABW3JBI4_9HYPH</name>
<proteinExistence type="predicted"/>
<evidence type="ECO:0000313" key="2">
    <source>
        <dbReference type="EMBL" id="MFD0987817.1"/>
    </source>
</evidence>
<evidence type="ECO:0000256" key="1">
    <source>
        <dbReference type="SAM" id="MobiDB-lite"/>
    </source>
</evidence>
<protein>
    <submittedName>
        <fullName evidence="2">Uncharacterized protein</fullName>
    </submittedName>
</protein>
<sequence length="159" mass="17227">MTTDKDEPRRQAKVEINVGDLRFSGEGDEEWLGEQVAKLLKAAEQIGKTARVDAEEPSGPSPAARSSGSTPSLASYIRAKGADSNQILRFLATAAWLQKRGSENLTTSSVAKALTDNQQKRLANASDCLNKNVKKGLCEKTKDGFFITPEGWDSLGEEQ</sequence>